<feature type="domain" description="Chitin-binding type-2" evidence="2">
    <location>
        <begin position="87"/>
        <end position="147"/>
    </location>
</feature>
<name>A0A8J9V7Q7_9NEOP</name>
<dbReference type="AlphaFoldDB" id="A0A8J9V7Q7"/>
<evidence type="ECO:0000256" key="1">
    <source>
        <dbReference type="SAM" id="SignalP"/>
    </source>
</evidence>
<evidence type="ECO:0000313" key="3">
    <source>
        <dbReference type="EMBL" id="CAH0721550.1"/>
    </source>
</evidence>
<dbReference type="PROSITE" id="PS50940">
    <property type="entry name" value="CHIT_BIND_II"/>
    <property type="match status" value="1"/>
</dbReference>
<keyword evidence="1" id="KW-0732">Signal</keyword>
<dbReference type="SUPFAM" id="SSF57625">
    <property type="entry name" value="Invertebrate chitin-binding proteins"/>
    <property type="match status" value="1"/>
</dbReference>
<dbReference type="GO" id="GO:0005576">
    <property type="term" value="C:extracellular region"/>
    <property type="evidence" value="ECO:0007669"/>
    <property type="project" value="InterPro"/>
</dbReference>
<keyword evidence="4" id="KW-1185">Reference proteome</keyword>
<gene>
    <name evidence="3" type="ORF">BINO364_LOCUS7637</name>
</gene>
<accession>A0A8J9V7Q7</accession>
<protein>
    <recommendedName>
        <fullName evidence="2">Chitin-binding type-2 domain-containing protein</fullName>
    </recommendedName>
</protein>
<dbReference type="InterPro" id="IPR002557">
    <property type="entry name" value="Chitin-bd_dom"/>
</dbReference>
<feature type="chain" id="PRO_5035442032" description="Chitin-binding type-2 domain-containing protein" evidence="1">
    <location>
        <begin position="23"/>
        <end position="257"/>
    </location>
</feature>
<dbReference type="Proteomes" id="UP000838878">
    <property type="component" value="Chromosome 2"/>
</dbReference>
<evidence type="ECO:0000313" key="4">
    <source>
        <dbReference type="Proteomes" id="UP000838878"/>
    </source>
</evidence>
<proteinExistence type="predicted"/>
<dbReference type="Gene3D" id="2.170.140.10">
    <property type="entry name" value="Chitin binding domain"/>
    <property type="match status" value="1"/>
</dbReference>
<dbReference type="GO" id="GO:0008061">
    <property type="term" value="F:chitin binding"/>
    <property type="evidence" value="ECO:0007669"/>
    <property type="project" value="InterPro"/>
</dbReference>
<organism evidence="3 4">
    <name type="scientific">Brenthis ino</name>
    <name type="common">lesser marbled fritillary</name>
    <dbReference type="NCBI Taxonomy" id="405034"/>
    <lineage>
        <taxon>Eukaryota</taxon>
        <taxon>Metazoa</taxon>
        <taxon>Ecdysozoa</taxon>
        <taxon>Arthropoda</taxon>
        <taxon>Hexapoda</taxon>
        <taxon>Insecta</taxon>
        <taxon>Pterygota</taxon>
        <taxon>Neoptera</taxon>
        <taxon>Endopterygota</taxon>
        <taxon>Lepidoptera</taxon>
        <taxon>Glossata</taxon>
        <taxon>Ditrysia</taxon>
        <taxon>Papilionoidea</taxon>
        <taxon>Nymphalidae</taxon>
        <taxon>Heliconiinae</taxon>
        <taxon>Argynnini</taxon>
        <taxon>Brenthis</taxon>
    </lineage>
</organism>
<feature type="signal peptide" evidence="1">
    <location>
        <begin position="1"/>
        <end position="22"/>
    </location>
</feature>
<evidence type="ECO:0000259" key="2">
    <source>
        <dbReference type="PROSITE" id="PS50940"/>
    </source>
</evidence>
<feature type="non-terminal residue" evidence="3">
    <location>
        <position position="257"/>
    </location>
</feature>
<dbReference type="Pfam" id="PF01607">
    <property type="entry name" value="CBM_14"/>
    <property type="match status" value="1"/>
</dbReference>
<dbReference type="OrthoDB" id="7347018at2759"/>
<reference evidence="3" key="1">
    <citation type="submission" date="2021-12" db="EMBL/GenBank/DDBJ databases">
        <authorList>
            <person name="Martin H S."/>
        </authorList>
    </citation>
    <scope>NUCLEOTIDE SEQUENCE</scope>
</reference>
<dbReference type="InterPro" id="IPR036508">
    <property type="entry name" value="Chitin-bd_dom_sf"/>
</dbReference>
<dbReference type="EMBL" id="OV170222">
    <property type="protein sequence ID" value="CAH0721550.1"/>
    <property type="molecule type" value="Genomic_DNA"/>
</dbReference>
<sequence length="257" mass="29258">MFKYIYFIIFFVNAILDRSVNAFVKSRNYDCGPYGFVCDGISKLKLCDSEKLFGPTFLCPPNTVCNEESNDICENPINYIDPVITRAVRCHSNERIADPSVPNCKGYILCIPNKNRFQGIKFKCSGKTVFSGYTRTCTSPEKYKCPLKNTTKSKPLYYGDVNEKDDDNDGQSVYFGATQSGNRPIDCKNYKLTVTQDTSPARPTYFCPSRPANGESTIRCTIFSNHFCMTLQRDTEDQFVKSNDAVIRRPRKKDLKQ</sequence>